<organism evidence="2 3">
    <name type="scientific">Sphingomonas natans</name>
    <dbReference type="NCBI Taxonomy" id="3063330"/>
    <lineage>
        <taxon>Bacteria</taxon>
        <taxon>Pseudomonadati</taxon>
        <taxon>Pseudomonadota</taxon>
        <taxon>Alphaproteobacteria</taxon>
        <taxon>Sphingomonadales</taxon>
        <taxon>Sphingomonadaceae</taxon>
        <taxon>Sphingomonas</taxon>
    </lineage>
</organism>
<proteinExistence type="predicted"/>
<keyword evidence="1" id="KW-0472">Membrane</keyword>
<feature type="transmembrane region" description="Helical" evidence="1">
    <location>
        <begin position="98"/>
        <end position="116"/>
    </location>
</feature>
<comment type="caution">
    <text evidence="2">The sequence shown here is derived from an EMBL/GenBank/DDBJ whole genome shotgun (WGS) entry which is preliminary data.</text>
</comment>
<accession>A0ABT8Y5X3</accession>
<dbReference type="EMBL" id="JAUOTP010000002">
    <property type="protein sequence ID" value="MDO6413720.1"/>
    <property type="molecule type" value="Genomic_DNA"/>
</dbReference>
<dbReference type="InterPro" id="IPR021333">
    <property type="entry name" value="DUF2946"/>
</dbReference>
<evidence type="ECO:0000256" key="1">
    <source>
        <dbReference type="SAM" id="Phobius"/>
    </source>
</evidence>
<keyword evidence="1" id="KW-0812">Transmembrane</keyword>
<evidence type="ECO:0008006" key="4">
    <source>
        <dbReference type="Google" id="ProtNLM"/>
    </source>
</evidence>
<reference evidence="2" key="1">
    <citation type="submission" date="2023-07" db="EMBL/GenBank/DDBJ databases">
        <authorList>
            <person name="Kim M."/>
        </authorList>
    </citation>
    <scope>NUCLEOTIDE SEQUENCE</scope>
    <source>
        <strain evidence="2">BIUV-7</strain>
    </source>
</reference>
<sequence>MEQARTRRGVSQIGVVALLLALAMRLLVPTGFMWDTAANGGAQLVPCSGMAPAPAAHAMHHMAMPGQPHERGHDGGDTSNRECAFAGLAGALDLADPVVAPAAPLLVAAVLPILWARAATPGRGLAAPPPPSRGPPATV</sequence>
<dbReference type="RefSeq" id="WP_303540379.1">
    <property type="nucleotide sequence ID" value="NZ_JAUOTP010000002.1"/>
</dbReference>
<dbReference type="Proteomes" id="UP001169764">
    <property type="component" value="Unassembled WGS sequence"/>
</dbReference>
<feature type="transmembrane region" description="Helical" evidence="1">
    <location>
        <begin position="12"/>
        <end position="34"/>
    </location>
</feature>
<keyword evidence="1" id="KW-1133">Transmembrane helix</keyword>
<evidence type="ECO:0000313" key="3">
    <source>
        <dbReference type="Proteomes" id="UP001169764"/>
    </source>
</evidence>
<evidence type="ECO:0000313" key="2">
    <source>
        <dbReference type="EMBL" id="MDO6413720.1"/>
    </source>
</evidence>
<gene>
    <name evidence="2" type="ORF">Q4F19_04930</name>
</gene>
<protein>
    <recommendedName>
        <fullName evidence="4">DUF2946 domain-containing protein</fullName>
    </recommendedName>
</protein>
<name>A0ABT8Y5X3_9SPHN</name>
<dbReference type="Pfam" id="PF11162">
    <property type="entry name" value="DUF2946"/>
    <property type="match status" value="1"/>
</dbReference>
<keyword evidence="3" id="KW-1185">Reference proteome</keyword>